<reference evidence="2 3" key="1">
    <citation type="submission" date="2022-01" db="EMBL/GenBank/DDBJ databases">
        <title>Collection of gut derived symbiotic bacterial strains cultured from healthy donors.</title>
        <authorList>
            <person name="Lin H."/>
            <person name="Kohout C."/>
            <person name="Waligurski E."/>
            <person name="Pamer E.G."/>
        </authorList>
    </citation>
    <scope>NUCLEOTIDE SEQUENCE [LARGE SCALE GENOMIC DNA]</scope>
    <source>
        <strain evidence="2 3">DFI.7.58</strain>
    </source>
</reference>
<dbReference type="InterPro" id="IPR036063">
    <property type="entry name" value="Smr_dom_sf"/>
</dbReference>
<organism evidence="2 3">
    <name type="scientific">Anaeromassilibacillus senegalensis</name>
    <dbReference type="NCBI Taxonomy" id="1673717"/>
    <lineage>
        <taxon>Bacteria</taxon>
        <taxon>Bacillati</taxon>
        <taxon>Bacillota</taxon>
        <taxon>Clostridia</taxon>
        <taxon>Eubacteriales</taxon>
        <taxon>Acutalibacteraceae</taxon>
        <taxon>Anaeromassilibacillus</taxon>
    </lineage>
</organism>
<keyword evidence="3" id="KW-1185">Reference proteome</keyword>
<gene>
    <name evidence="2" type="ORF">L0P57_10140</name>
</gene>
<dbReference type="RefSeq" id="WP_087233852.1">
    <property type="nucleotide sequence ID" value="NZ_JAKNHQ010000014.1"/>
</dbReference>
<protein>
    <submittedName>
        <fullName evidence="2">Smr/MutS family protein</fullName>
    </submittedName>
</protein>
<dbReference type="SMART" id="SM00463">
    <property type="entry name" value="SMR"/>
    <property type="match status" value="1"/>
</dbReference>
<feature type="domain" description="Smr" evidence="1">
    <location>
        <begin position="9"/>
        <end position="82"/>
    </location>
</feature>
<dbReference type="Gene3D" id="3.30.1370.110">
    <property type="match status" value="1"/>
</dbReference>
<dbReference type="Proteomes" id="UP001298681">
    <property type="component" value="Unassembled WGS sequence"/>
</dbReference>
<sequence length="90" mass="10091">MLQNPRKTTVEINLHGLTTADAKRKLEQFLSRLPASVTEVIVIHGYHGGQALGNMVRQRLKHPRIRAKILCLNPGETRLLLSPPARPHSK</sequence>
<name>A0ABS9MM75_9FIRM</name>
<dbReference type="SUPFAM" id="SSF160443">
    <property type="entry name" value="SMR domain-like"/>
    <property type="match status" value="1"/>
</dbReference>
<accession>A0ABS9MM75</accession>
<comment type="caution">
    <text evidence="2">The sequence shown here is derived from an EMBL/GenBank/DDBJ whole genome shotgun (WGS) entry which is preliminary data.</text>
</comment>
<dbReference type="InterPro" id="IPR002625">
    <property type="entry name" value="Smr_dom"/>
</dbReference>
<dbReference type="EMBL" id="JAKNHQ010000014">
    <property type="protein sequence ID" value="MCG4611287.1"/>
    <property type="molecule type" value="Genomic_DNA"/>
</dbReference>
<proteinExistence type="predicted"/>
<evidence type="ECO:0000313" key="2">
    <source>
        <dbReference type="EMBL" id="MCG4611287.1"/>
    </source>
</evidence>
<evidence type="ECO:0000259" key="1">
    <source>
        <dbReference type="SMART" id="SM00463"/>
    </source>
</evidence>
<dbReference type="Pfam" id="PF01713">
    <property type="entry name" value="Smr"/>
    <property type="match status" value="1"/>
</dbReference>
<evidence type="ECO:0000313" key="3">
    <source>
        <dbReference type="Proteomes" id="UP001298681"/>
    </source>
</evidence>